<dbReference type="RefSeq" id="WP_087461445.1">
    <property type="nucleotide sequence ID" value="NZ_CP021425.1"/>
</dbReference>
<organism evidence="1 2">
    <name type="scientific">Oleiphilus messinensis</name>
    <dbReference type="NCBI Taxonomy" id="141451"/>
    <lineage>
        <taxon>Bacteria</taxon>
        <taxon>Pseudomonadati</taxon>
        <taxon>Pseudomonadota</taxon>
        <taxon>Gammaproteobacteria</taxon>
        <taxon>Oceanospirillales</taxon>
        <taxon>Oleiphilaceae</taxon>
        <taxon>Oleiphilus</taxon>
    </lineage>
</organism>
<evidence type="ECO:0000313" key="2">
    <source>
        <dbReference type="Proteomes" id="UP000196027"/>
    </source>
</evidence>
<dbReference type="Proteomes" id="UP000196027">
    <property type="component" value="Chromosome"/>
</dbReference>
<dbReference type="EMBL" id="CP021425">
    <property type="protein sequence ID" value="ARU56463.1"/>
    <property type="molecule type" value="Genomic_DNA"/>
</dbReference>
<gene>
    <name evidence="1" type="ORF">OLMES_2402</name>
</gene>
<sequence length="234" mass="24012">MAKLILTSADAGRQFVLNSSPIWDVTGTNDQDDIEIMAGTNANLNLLGGNDIIRVSGNYSDYTTEVNGTTVTFTGNTGNKIEIPASTTANTIIFGDGETRDLVINVSAGAIFLGDDNLSTGGGNNNGTTTVNINGAGTTTATADEEVFVFASDTYAHTITGFAADDVLNFPENTVPVTLDNEDAGDGMINLSAISGNNIINVTLTGISTANDEAISGEASFEAVFGSGAISYTA</sequence>
<reference evidence="1 2" key="1">
    <citation type="submission" date="2017-05" db="EMBL/GenBank/DDBJ databases">
        <title>Genomic insights into alkan degradation activity of Oleiphilus messinensis.</title>
        <authorList>
            <person name="Kozyavkin S.A."/>
            <person name="Slesarev A.I."/>
            <person name="Golyshin P.N."/>
            <person name="Korzhenkov A."/>
            <person name="Golyshina O.N."/>
            <person name="Toshchakov S.V."/>
        </authorList>
    </citation>
    <scope>NUCLEOTIDE SEQUENCE [LARGE SCALE GENOMIC DNA]</scope>
    <source>
        <strain evidence="1 2">ME102</strain>
    </source>
</reference>
<protein>
    <submittedName>
        <fullName evidence="1">Uncharacterized protein</fullName>
    </submittedName>
</protein>
<dbReference type="KEGG" id="ome:OLMES_2402"/>
<proteinExistence type="predicted"/>
<name>A0A1Y0IAN9_9GAMM</name>
<accession>A0A1Y0IAN9</accession>
<evidence type="ECO:0000313" key="1">
    <source>
        <dbReference type="EMBL" id="ARU56463.1"/>
    </source>
</evidence>
<keyword evidence="2" id="KW-1185">Reference proteome</keyword>
<dbReference type="AlphaFoldDB" id="A0A1Y0IAN9"/>